<gene>
    <name evidence="3" type="ORF">CC84DRAFT_1243603</name>
</gene>
<evidence type="ECO:0000256" key="1">
    <source>
        <dbReference type="SAM" id="MobiDB-lite"/>
    </source>
</evidence>
<dbReference type="AlphaFoldDB" id="A0A177CEZ0"/>
<dbReference type="RefSeq" id="XP_018035754.1">
    <property type="nucleotide sequence ID" value="XM_018184119.1"/>
</dbReference>
<evidence type="ECO:0000313" key="4">
    <source>
        <dbReference type="Proteomes" id="UP000077069"/>
    </source>
</evidence>
<keyword evidence="2" id="KW-0812">Transmembrane</keyword>
<feature type="region of interest" description="Disordered" evidence="1">
    <location>
        <begin position="51"/>
        <end position="71"/>
    </location>
</feature>
<feature type="transmembrane region" description="Helical" evidence="2">
    <location>
        <begin position="248"/>
        <end position="270"/>
    </location>
</feature>
<keyword evidence="2" id="KW-0472">Membrane</keyword>
<evidence type="ECO:0000313" key="3">
    <source>
        <dbReference type="EMBL" id="OAG05389.1"/>
    </source>
</evidence>
<keyword evidence="4" id="KW-1185">Reference proteome</keyword>
<name>A0A177CEZ0_9PLEO</name>
<feature type="compositionally biased region" description="Polar residues" evidence="1">
    <location>
        <begin position="54"/>
        <end position="71"/>
    </location>
</feature>
<accession>A0A177CEZ0</accession>
<protein>
    <submittedName>
        <fullName evidence="3">Uncharacterized protein</fullName>
    </submittedName>
</protein>
<feature type="transmembrane region" description="Helical" evidence="2">
    <location>
        <begin position="276"/>
        <end position="297"/>
    </location>
</feature>
<sequence length="302" mass="33707">MFGLRFIDGQETAQTSLESSTQIFILPRPLLWLNRVYVRLKTMLGKPLERNVLPQHSGNTTTTHSLQRTPTQPQRLLHLLTSMRSARLGKGLYQGCIDAIKTDRQLFDFLRDLYKSKRGHIRTLCSLKTVKGIHIVGFNLFAGGAVEVRHHKECCKQDCTCLPPAALVQPSENAEYQCYPAGPLKYGPPILPEVLAHFYSSPSCIPEHVRSVLDRLPIRIVGELHEPIGEPAQGWGIYFHEGLDSDMITLLVFVMFFTGSLIFGILWSYLKMDVQGAFGVSAYILTAGAILVSLVAMKANKA</sequence>
<proteinExistence type="predicted"/>
<organism evidence="3 4">
    <name type="scientific">Paraphaeosphaeria sporulosa</name>
    <dbReference type="NCBI Taxonomy" id="1460663"/>
    <lineage>
        <taxon>Eukaryota</taxon>
        <taxon>Fungi</taxon>
        <taxon>Dikarya</taxon>
        <taxon>Ascomycota</taxon>
        <taxon>Pezizomycotina</taxon>
        <taxon>Dothideomycetes</taxon>
        <taxon>Pleosporomycetidae</taxon>
        <taxon>Pleosporales</taxon>
        <taxon>Massarineae</taxon>
        <taxon>Didymosphaeriaceae</taxon>
        <taxon>Paraphaeosphaeria</taxon>
    </lineage>
</organism>
<evidence type="ECO:0000256" key="2">
    <source>
        <dbReference type="SAM" id="Phobius"/>
    </source>
</evidence>
<dbReference type="GeneID" id="28767605"/>
<dbReference type="STRING" id="1460663.A0A177CEZ0"/>
<keyword evidence="2" id="KW-1133">Transmembrane helix</keyword>
<dbReference type="Proteomes" id="UP000077069">
    <property type="component" value="Unassembled WGS sequence"/>
</dbReference>
<dbReference type="OrthoDB" id="5355526at2759"/>
<dbReference type="EMBL" id="KV441552">
    <property type="protein sequence ID" value="OAG05389.1"/>
    <property type="molecule type" value="Genomic_DNA"/>
</dbReference>
<dbReference type="InParanoid" id="A0A177CEZ0"/>
<reference evidence="3 4" key="1">
    <citation type="submission" date="2016-05" db="EMBL/GenBank/DDBJ databases">
        <title>Comparative analysis of secretome profiles of manganese(II)-oxidizing ascomycete fungi.</title>
        <authorList>
            <consortium name="DOE Joint Genome Institute"/>
            <person name="Zeiner C.A."/>
            <person name="Purvine S.O."/>
            <person name="Zink E.M."/>
            <person name="Wu S."/>
            <person name="Pasa-Tolic L."/>
            <person name="Chaput D.L."/>
            <person name="Haridas S."/>
            <person name="Grigoriev I.V."/>
            <person name="Santelli C.M."/>
            <person name="Hansel C.M."/>
        </authorList>
    </citation>
    <scope>NUCLEOTIDE SEQUENCE [LARGE SCALE GENOMIC DNA]</scope>
    <source>
        <strain evidence="3 4">AP3s5-JAC2a</strain>
    </source>
</reference>